<dbReference type="VEuPathDB" id="VectorBase:ASIS022291"/>
<dbReference type="InterPro" id="IPR050373">
    <property type="entry name" value="Fibrinogen_C-term_domain"/>
</dbReference>
<evidence type="ECO:0000259" key="1">
    <source>
        <dbReference type="PROSITE" id="PS51406"/>
    </source>
</evidence>
<dbReference type="PROSITE" id="PS51406">
    <property type="entry name" value="FIBRINOGEN_C_2"/>
    <property type="match status" value="1"/>
</dbReference>
<protein>
    <submittedName>
        <fullName evidence="2">AGAP011225-PA-like protein</fullName>
    </submittedName>
    <submittedName>
        <fullName evidence="3">Fibrinogen C-terminal domain-containing protein</fullName>
    </submittedName>
</protein>
<dbReference type="SUPFAM" id="SSF56496">
    <property type="entry name" value="Fibrinogen C-terminal domain-like"/>
    <property type="match status" value="1"/>
</dbReference>
<reference evidence="3" key="2">
    <citation type="submission" date="2020-05" db="UniProtKB">
        <authorList>
            <consortium name="EnsemblMetazoa"/>
        </authorList>
    </citation>
    <scope>IDENTIFICATION</scope>
</reference>
<dbReference type="OrthoDB" id="6145874at2759"/>
<dbReference type="OMA" id="GNCAKEQ"/>
<dbReference type="Proteomes" id="UP000030765">
    <property type="component" value="Unassembled WGS sequence"/>
</dbReference>
<dbReference type="Pfam" id="PF00147">
    <property type="entry name" value="Fibrinogen_C"/>
    <property type="match status" value="1"/>
</dbReference>
<feature type="domain" description="Fibrinogen C-terminal" evidence="1">
    <location>
        <begin position="83"/>
        <end position="296"/>
    </location>
</feature>
<dbReference type="SMART" id="SM00186">
    <property type="entry name" value="FBG"/>
    <property type="match status" value="1"/>
</dbReference>
<dbReference type="VEuPathDB" id="VectorBase:ASIC005832"/>
<dbReference type="EMBL" id="KE524948">
    <property type="protein sequence ID" value="KFB38554.1"/>
    <property type="molecule type" value="Genomic_DNA"/>
</dbReference>
<evidence type="ECO:0000313" key="3">
    <source>
        <dbReference type="EnsemblMetazoa" id="ASIC005832-PA"/>
    </source>
</evidence>
<keyword evidence="4" id="KW-1185">Reference proteome</keyword>
<dbReference type="CDD" id="cd00087">
    <property type="entry name" value="FReD"/>
    <property type="match status" value="1"/>
</dbReference>
<name>A0A084VKR0_ANOSI</name>
<dbReference type="PANTHER" id="PTHR19143">
    <property type="entry name" value="FIBRINOGEN/TENASCIN/ANGIOPOEITIN"/>
    <property type="match status" value="1"/>
</dbReference>
<dbReference type="InterPro" id="IPR036056">
    <property type="entry name" value="Fibrinogen-like_C"/>
</dbReference>
<organism evidence="2">
    <name type="scientific">Anopheles sinensis</name>
    <name type="common">Mosquito</name>
    <dbReference type="NCBI Taxonomy" id="74873"/>
    <lineage>
        <taxon>Eukaryota</taxon>
        <taxon>Metazoa</taxon>
        <taxon>Ecdysozoa</taxon>
        <taxon>Arthropoda</taxon>
        <taxon>Hexapoda</taxon>
        <taxon>Insecta</taxon>
        <taxon>Pterygota</taxon>
        <taxon>Neoptera</taxon>
        <taxon>Endopterygota</taxon>
        <taxon>Diptera</taxon>
        <taxon>Nematocera</taxon>
        <taxon>Culicoidea</taxon>
        <taxon>Culicidae</taxon>
        <taxon>Anophelinae</taxon>
        <taxon>Anopheles</taxon>
    </lineage>
</organism>
<accession>A0A084VKR0</accession>
<sequence>MDSLNKSVNTSEENTRNNFEEVKNQLISKMDSMQLQLTAETKIIQEKTQTELKQLGENKKTLDMLTDSIRNISIQGKFNTQLLHMMHPVSSCRQDFNVSGKFMIQIELNSEPFEVLCEQNKFEGGWTVIQHRFDGSIDFYRNWTEYRNGFGKLDGEFWLGLEYVHQLTKNRPHELLVEMKDFHGNYGYAKYGEFEIGSESEEYKLKKLGTFSGTAGDSMQYNKNLKFSTFDRDNDPYHGNCAKEQHGAWWYFCIFGSNLNGRFQNTADRYTVMYWLHFKNDYRALSYSRMMIRDIIN</sequence>
<proteinExistence type="predicted"/>
<dbReference type="EMBL" id="ATLV01014238">
    <property type="status" value="NOT_ANNOTATED_CDS"/>
    <property type="molecule type" value="Genomic_DNA"/>
</dbReference>
<dbReference type="AlphaFoldDB" id="A0A084VKR0"/>
<dbReference type="InterPro" id="IPR014716">
    <property type="entry name" value="Fibrinogen_a/b/g_C_1"/>
</dbReference>
<gene>
    <name evidence="2" type="ORF">ZHAS_00005832</name>
</gene>
<reference evidence="2 4" key="1">
    <citation type="journal article" date="2014" name="BMC Genomics">
        <title>Genome sequence of Anopheles sinensis provides insight into genetics basis of mosquito competence for malaria parasites.</title>
        <authorList>
            <person name="Zhou D."/>
            <person name="Zhang D."/>
            <person name="Ding G."/>
            <person name="Shi L."/>
            <person name="Hou Q."/>
            <person name="Ye Y."/>
            <person name="Xu Y."/>
            <person name="Zhou H."/>
            <person name="Xiong C."/>
            <person name="Li S."/>
            <person name="Yu J."/>
            <person name="Hong S."/>
            <person name="Yu X."/>
            <person name="Zou P."/>
            <person name="Chen C."/>
            <person name="Chang X."/>
            <person name="Wang W."/>
            <person name="Lv Y."/>
            <person name="Sun Y."/>
            <person name="Ma L."/>
            <person name="Shen B."/>
            <person name="Zhu C."/>
        </authorList>
    </citation>
    <scope>NUCLEOTIDE SEQUENCE [LARGE SCALE GENOMIC DNA]</scope>
</reference>
<evidence type="ECO:0000313" key="2">
    <source>
        <dbReference type="EMBL" id="KFB38554.1"/>
    </source>
</evidence>
<dbReference type="STRING" id="74873.A0A084VKR0"/>
<dbReference type="InterPro" id="IPR002181">
    <property type="entry name" value="Fibrinogen_a/b/g_C_dom"/>
</dbReference>
<dbReference type="Gene3D" id="3.90.215.10">
    <property type="entry name" value="Gamma Fibrinogen, chain A, domain 1"/>
    <property type="match status" value="1"/>
</dbReference>
<dbReference type="EnsemblMetazoa" id="ASIC005832-RA">
    <property type="protein sequence ID" value="ASIC005832-PA"/>
    <property type="gene ID" value="ASIC005832"/>
</dbReference>
<evidence type="ECO:0000313" key="4">
    <source>
        <dbReference type="Proteomes" id="UP000030765"/>
    </source>
</evidence>
<dbReference type="PANTHER" id="PTHR19143:SF327">
    <property type="entry name" value="FI21813P1-RELATED"/>
    <property type="match status" value="1"/>
</dbReference>
<dbReference type="GO" id="GO:0005615">
    <property type="term" value="C:extracellular space"/>
    <property type="evidence" value="ECO:0007669"/>
    <property type="project" value="TreeGrafter"/>
</dbReference>